<protein>
    <submittedName>
        <fullName evidence="1">Uncharacterized protein</fullName>
    </submittedName>
</protein>
<dbReference type="EMBL" id="CP158374">
    <property type="protein sequence ID" value="XBX81228.1"/>
    <property type="molecule type" value="Genomic_DNA"/>
</dbReference>
<evidence type="ECO:0000313" key="1">
    <source>
        <dbReference type="EMBL" id="XBX81228.1"/>
    </source>
</evidence>
<proteinExistence type="predicted"/>
<dbReference type="RefSeq" id="WP_350347250.1">
    <property type="nucleotide sequence ID" value="NZ_CP158374.1"/>
</dbReference>
<sequence>MAKYVLHYGGQRFETNDGRVLADLRNDGGEIAEGTVQFRLADDRWLTILVSPSIPMALEEFPEPEPARASRGSVRRIR</sequence>
<organism evidence="1">
    <name type="scientific">Agromyces sp. G08B096</name>
    <dbReference type="NCBI Taxonomy" id="3156399"/>
    <lineage>
        <taxon>Bacteria</taxon>
        <taxon>Bacillati</taxon>
        <taxon>Actinomycetota</taxon>
        <taxon>Actinomycetes</taxon>
        <taxon>Micrococcales</taxon>
        <taxon>Microbacteriaceae</taxon>
        <taxon>Agromyces</taxon>
    </lineage>
</organism>
<accession>A0AAU7W455</accession>
<name>A0AAU7W455_9MICO</name>
<reference evidence="1" key="1">
    <citation type="submission" date="2024-05" db="EMBL/GenBank/DDBJ databases">
        <authorList>
            <person name="Yu L."/>
        </authorList>
    </citation>
    <scope>NUCLEOTIDE SEQUENCE</scope>
    <source>
        <strain evidence="1">G08B096</strain>
    </source>
</reference>
<dbReference type="AlphaFoldDB" id="A0AAU7W455"/>
<gene>
    <name evidence="1" type="ORF">ABIQ69_11475</name>
</gene>